<name>A0A381ZL31_9ZZZZ</name>
<evidence type="ECO:0000256" key="6">
    <source>
        <dbReference type="ARBA" id="ARBA00023002"/>
    </source>
</evidence>
<evidence type="ECO:0000259" key="11">
    <source>
        <dbReference type="Pfam" id="PF12241"/>
    </source>
</evidence>
<dbReference type="EC" id="1.3.1.44" evidence="3"/>
<keyword evidence="8" id="KW-0443">Lipid metabolism</keyword>
<dbReference type="GO" id="GO:0050343">
    <property type="term" value="F:trans-2-enoyl-CoA reductase (NADH) activity"/>
    <property type="evidence" value="ECO:0007669"/>
    <property type="project" value="UniProtKB-EC"/>
</dbReference>
<dbReference type="NCBIfam" id="NF043048">
    <property type="entry name" value="EnoyACPredFabV"/>
    <property type="match status" value="1"/>
</dbReference>
<dbReference type="GO" id="GO:0004318">
    <property type="term" value="F:enoyl-[acyl-carrier-protein] reductase (NADH) activity"/>
    <property type="evidence" value="ECO:0007669"/>
    <property type="project" value="TreeGrafter"/>
</dbReference>
<keyword evidence="5" id="KW-0276">Fatty acid metabolism</keyword>
<evidence type="ECO:0000256" key="8">
    <source>
        <dbReference type="ARBA" id="ARBA00023098"/>
    </source>
</evidence>
<protein>
    <recommendedName>
        <fullName evidence="3">trans-2-enoyl-CoA reductase (NAD(+))</fullName>
        <ecNumber evidence="3">1.3.1.44</ecNumber>
    </recommendedName>
</protein>
<evidence type="ECO:0000256" key="1">
    <source>
        <dbReference type="ARBA" id="ARBA00005189"/>
    </source>
</evidence>
<dbReference type="InterPro" id="IPR010758">
    <property type="entry name" value="Trans-2-enoyl-CoA_reductase"/>
</dbReference>
<comment type="subunit">
    <text evidence="2">Monomer.</text>
</comment>
<dbReference type="Pfam" id="PF12242">
    <property type="entry name" value="Eno-Rase_NADH_b"/>
    <property type="match status" value="1"/>
</dbReference>
<dbReference type="AlphaFoldDB" id="A0A381ZL31"/>
<dbReference type="InterPro" id="IPR050048">
    <property type="entry name" value="FabV-like_NADH_b"/>
</dbReference>
<dbReference type="NCBIfam" id="NF010177">
    <property type="entry name" value="PRK13656.1"/>
    <property type="match status" value="1"/>
</dbReference>
<evidence type="ECO:0000256" key="4">
    <source>
        <dbReference type="ARBA" id="ARBA00022516"/>
    </source>
</evidence>
<dbReference type="Pfam" id="PF12241">
    <property type="entry name" value="Enoyl_reductase"/>
    <property type="match status" value="1"/>
</dbReference>
<evidence type="ECO:0000256" key="7">
    <source>
        <dbReference type="ARBA" id="ARBA00023027"/>
    </source>
</evidence>
<evidence type="ECO:0000259" key="12">
    <source>
        <dbReference type="Pfam" id="PF12242"/>
    </source>
</evidence>
<evidence type="ECO:0000256" key="3">
    <source>
        <dbReference type="ARBA" id="ARBA00011983"/>
    </source>
</evidence>
<feature type="domain" description="Trans-2-enoyl-CoA reductase-like NAD(P)H binding" evidence="12">
    <location>
        <begin position="5"/>
        <end position="82"/>
    </location>
</feature>
<organism evidence="13">
    <name type="scientific">marine metagenome</name>
    <dbReference type="NCBI Taxonomy" id="408172"/>
    <lineage>
        <taxon>unclassified sequences</taxon>
        <taxon>metagenomes</taxon>
        <taxon>ecological metagenomes</taxon>
    </lineage>
</organism>
<comment type="pathway">
    <text evidence="1">Lipid metabolism.</text>
</comment>
<feature type="domain" description="Trans-2-enoyl-CoA reductase catalytic" evidence="11">
    <location>
        <begin position="85"/>
        <end position="320"/>
    </location>
</feature>
<sequence>MARAVIAPRIRGFICTTAHPAGCARNIEKQIEVAQAARTTLPKQYRVLVVGSSTGYGLAARVAATWGYDADTIGVFFERPPDGKKTATAGFYNTAAFHDRALADGRTSININGDAFSHEIKHQAIDIIKETFGQVDLVIYSLASPRRTDPYTGEVYQSVLKPIGGSYTGKTIDLREEVITEIKMDPATEEEISGTIGVMGGDDLCLWTEALLAADALAKGAHVVPFSYIGPELTWPIYRSGTIGKAKEDLETTTSGLNALLHSSISGQAHISINKAVVTQASSAIPVVPLYISLLYRLMKEQDIHEDPIHQMVRLFNDHIGPGAQPKLDDQHRIRLDGPELEPTLQSKINRLWDQVTTENFRELSDYDGFKRGFRQLFGFEVDGVDYEEPVEIDTVV</sequence>
<dbReference type="Pfam" id="PF07055">
    <property type="entry name" value="Eno-Rase_FAD_bd"/>
    <property type="match status" value="1"/>
</dbReference>
<evidence type="ECO:0000256" key="5">
    <source>
        <dbReference type="ARBA" id="ARBA00022832"/>
    </source>
</evidence>
<proteinExistence type="inferred from homology"/>
<dbReference type="Gene3D" id="3.40.50.720">
    <property type="entry name" value="NAD(P)-binding Rossmann-like Domain"/>
    <property type="match status" value="1"/>
</dbReference>
<dbReference type="GO" id="GO:0051287">
    <property type="term" value="F:NAD binding"/>
    <property type="evidence" value="ECO:0007669"/>
    <property type="project" value="TreeGrafter"/>
</dbReference>
<evidence type="ECO:0000256" key="9">
    <source>
        <dbReference type="ARBA" id="ARBA00023160"/>
    </source>
</evidence>
<gene>
    <name evidence="13" type="ORF">METZ01_LOCUS142698</name>
</gene>
<evidence type="ECO:0000313" key="13">
    <source>
        <dbReference type="EMBL" id="SVA89844.1"/>
    </source>
</evidence>
<accession>A0A381ZL31</accession>
<dbReference type="PANTHER" id="PTHR37480:SF1">
    <property type="entry name" value="ENOYL-[ACYL-CARRIER-PROTEIN] REDUCTASE [NADH]"/>
    <property type="match status" value="1"/>
</dbReference>
<keyword evidence="9" id="KW-0275">Fatty acid biosynthesis</keyword>
<dbReference type="GO" id="GO:0006633">
    <property type="term" value="P:fatty acid biosynthetic process"/>
    <property type="evidence" value="ECO:0007669"/>
    <property type="project" value="UniProtKB-KW"/>
</dbReference>
<dbReference type="PANTHER" id="PTHR37480">
    <property type="entry name" value="ENOYL-[ACYL-CARRIER-PROTEIN] REDUCTASE [NADH]"/>
    <property type="match status" value="1"/>
</dbReference>
<reference evidence="13" key="1">
    <citation type="submission" date="2018-05" db="EMBL/GenBank/DDBJ databases">
        <authorList>
            <person name="Lanie J.A."/>
            <person name="Ng W.-L."/>
            <person name="Kazmierczak K.M."/>
            <person name="Andrzejewski T.M."/>
            <person name="Davidsen T.M."/>
            <person name="Wayne K.J."/>
            <person name="Tettelin H."/>
            <person name="Glass J.I."/>
            <person name="Rusch D."/>
            <person name="Podicherti R."/>
            <person name="Tsui H.-C.T."/>
            <person name="Winkler M.E."/>
        </authorList>
    </citation>
    <scope>NUCLEOTIDE SEQUENCE</scope>
</reference>
<dbReference type="EMBL" id="UINC01021713">
    <property type="protein sequence ID" value="SVA89844.1"/>
    <property type="molecule type" value="Genomic_DNA"/>
</dbReference>
<keyword evidence="4" id="KW-0444">Lipid biosynthesis</keyword>
<dbReference type="InterPro" id="IPR024910">
    <property type="entry name" value="Enoyl-CoA_Rdtase_cat_dom"/>
</dbReference>
<keyword evidence="7" id="KW-0520">NAD</keyword>
<evidence type="ECO:0000256" key="2">
    <source>
        <dbReference type="ARBA" id="ARBA00011245"/>
    </source>
</evidence>
<dbReference type="InterPro" id="IPR024906">
    <property type="entry name" value="Eno_Rdtase_FAD-bd_dom"/>
</dbReference>
<dbReference type="HAMAP" id="MF_01838">
    <property type="entry name" value="FabV_reductase"/>
    <property type="match status" value="1"/>
</dbReference>
<feature type="domain" description="Enoyl reductase FAD binding" evidence="10">
    <location>
        <begin position="328"/>
        <end position="391"/>
    </location>
</feature>
<keyword evidence="6" id="KW-0560">Oxidoreductase</keyword>
<evidence type="ECO:0000259" key="10">
    <source>
        <dbReference type="Pfam" id="PF07055"/>
    </source>
</evidence>